<dbReference type="GO" id="GO:0004515">
    <property type="term" value="F:nicotinate-nucleotide adenylyltransferase activity"/>
    <property type="evidence" value="ECO:0007669"/>
    <property type="project" value="UniProtKB-UniRule"/>
</dbReference>
<dbReference type="PATRIC" id="fig|45067.4.peg.2069"/>
<keyword evidence="14" id="KW-1185">Reference proteome</keyword>
<dbReference type="HAMAP" id="MF_00244">
    <property type="entry name" value="NaMN_adenylyltr"/>
    <property type="match status" value="1"/>
</dbReference>
<dbReference type="eggNOG" id="COG1057">
    <property type="taxonomic scope" value="Bacteria"/>
</dbReference>
<evidence type="ECO:0000256" key="1">
    <source>
        <dbReference type="ARBA" id="ARBA00002324"/>
    </source>
</evidence>
<keyword evidence="4 11" id="KW-0662">Pyridine nucleotide biosynthesis</keyword>
<dbReference type="GO" id="GO:0009435">
    <property type="term" value="P:NAD+ biosynthetic process"/>
    <property type="evidence" value="ECO:0007669"/>
    <property type="project" value="UniProtKB-UniRule"/>
</dbReference>
<evidence type="ECO:0000256" key="6">
    <source>
        <dbReference type="ARBA" id="ARBA00022695"/>
    </source>
</evidence>
<evidence type="ECO:0000259" key="12">
    <source>
        <dbReference type="Pfam" id="PF01467"/>
    </source>
</evidence>
<evidence type="ECO:0000256" key="5">
    <source>
        <dbReference type="ARBA" id="ARBA00022679"/>
    </source>
</evidence>
<comment type="catalytic activity">
    <reaction evidence="10 11">
        <text>nicotinate beta-D-ribonucleotide + ATP + H(+) = deamido-NAD(+) + diphosphate</text>
        <dbReference type="Rhea" id="RHEA:22860"/>
        <dbReference type="ChEBI" id="CHEBI:15378"/>
        <dbReference type="ChEBI" id="CHEBI:30616"/>
        <dbReference type="ChEBI" id="CHEBI:33019"/>
        <dbReference type="ChEBI" id="CHEBI:57502"/>
        <dbReference type="ChEBI" id="CHEBI:58437"/>
        <dbReference type="EC" id="2.7.7.18"/>
    </reaction>
</comment>
<keyword evidence="7 11" id="KW-0547">Nucleotide-binding</keyword>
<keyword evidence="9 11" id="KW-0520">NAD</keyword>
<evidence type="ECO:0000313" key="13">
    <source>
        <dbReference type="EMBL" id="KTD20047.1"/>
    </source>
</evidence>
<dbReference type="NCBIfam" id="TIGR00482">
    <property type="entry name" value="nicotinate (nicotinamide) nucleotide adenylyltransferase"/>
    <property type="match status" value="1"/>
</dbReference>
<dbReference type="EMBL" id="LNYI01000046">
    <property type="protein sequence ID" value="KTD20047.1"/>
    <property type="molecule type" value="Genomic_DNA"/>
</dbReference>
<name>A0A0W0VIV9_9GAMM</name>
<dbReference type="InterPro" id="IPR014729">
    <property type="entry name" value="Rossmann-like_a/b/a_fold"/>
</dbReference>
<dbReference type="RefSeq" id="WP_051546131.1">
    <property type="nucleotide sequence ID" value="NZ_CAAAJD010000027.1"/>
</dbReference>
<dbReference type="InterPro" id="IPR004821">
    <property type="entry name" value="Cyt_trans-like"/>
</dbReference>
<dbReference type="PANTHER" id="PTHR39321">
    <property type="entry name" value="NICOTINATE-NUCLEOTIDE ADENYLYLTRANSFERASE-RELATED"/>
    <property type="match status" value="1"/>
</dbReference>
<dbReference type="EC" id="2.7.7.18" evidence="11"/>
<dbReference type="InterPro" id="IPR005248">
    <property type="entry name" value="NadD/NMNAT"/>
</dbReference>
<evidence type="ECO:0000256" key="9">
    <source>
        <dbReference type="ARBA" id="ARBA00023027"/>
    </source>
</evidence>
<reference evidence="13 14" key="1">
    <citation type="submission" date="2015-11" db="EMBL/GenBank/DDBJ databases">
        <title>Genomic analysis of 38 Legionella species identifies large and diverse effector repertoires.</title>
        <authorList>
            <person name="Burstein D."/>
            <person name="Amaro F."/>
            <person name="Zusman T."/>
            <person name="Lifshitz Z."/>
            <person name="Cohen O."/>
            <person name="Gilbert J.A."/>
            <person name="Pupko T."/>
            <person name="Shuman H.A."/>
            <person name="Segal G."/>
        </authorList>
    </citation>
    <scope>NUCLEOTIDE SEQUENCE [LARGE SCALE GENOMIC DNA]</scope>
    <source>
        <strain evidence="13 14">ATCC 49751</strain>
    </source>
</reference>
<dbReference type="PANTHER" id="PTHR39321:SF3">
    <property type="entry name" value="PHOSPHOPANTETHEINE ADENYLYLTRANSFERASE"/>
    <property type="match status" value="1"/>
</dbReference>
<accession>A0A0W0VIV9</accession>
<dbReference type="AlphaFoldDB" id="A0A0W0VIV9"/>
<feature type="domain" description="Cytidyltransferase-like" evidence="12">
    <location>
        <begin position="4"/>
        <end position="180"/>
    </location>
</feature>
<evidence type="ECO:0000256" key="2">
    <source>
        <dbReference type="ARBA" id="ARBA00005019"/>
    </source>
</evidence>
<evidence type="ECO:0000256" key="8">
    <source>
        <dbReference type="ARBA" id="ARBA00022840"/>
    </source>
</evidence>
<evidence type="ECO:0000256" key="7">
    <source>
        <dbReference type="ARBA" id="ARBA00022741"/>
    </source>
</evidence>
<keyword evidence="8 11" id="KW-0067">ATP-binding</keyword>
<evidence type="ECO:0000256" key="10">
    <source>
        <dbReference type="ARBA" id="ARBA00048721"/>
    </source>
</evidence>
<dbReference type="UniPathway" id="UPA00253">
    <property type="reaction ID" value="UER00332"/>
</dbReference>
<dbReference type="NCBIfam" id="TIGR00125">
    <property type="entry name" value="cyt_tran_rel"/>
    <property type="match status" value="1"/>
</dbReference>
<protein>
    <recommendedName>
        <fullName evidence="11">Probable nicotinate-nucleotide adenylyltransferase</fullName>
        <ecNumber evidence="11">2.7.7.18</ecNumber>
    </recommendedName>
    <alternativeName>
        <fullName evidence="11">Deamido-NAD(+) diphosphorylase</fullName>
    </alternativeName>
    <alternativeName>
        <fullName evidence="11">Deamido-NAD(+) pyrophosphorylase</fullName>
    </alternativeName>
    <alternativeName>
        <fullName evidence="11">Nicotinate mononucleotide adenylyltransferase</fullName>
        <shortName evidence="11">NaMN adenylyltransferase</shortName>
    </alternativeName>
</protein>
<dbReference type="Gene3D" id="3.40.50.620">
    <property type="entry name" value="HUPs"/>
    <property type="match status" value="1"/>
</dbReference>
<keyword evidence="6 11" id="KW-0548">Nucleotidyltransferase</keyword>
<gene>
    <name evidence="13" type="primary">nadD_2</name>
    <name evidence="11" type="synonym">nadD</name>
    <name evidence="13" type="ORF">Llan_1976</name>
</gene>
<comment type="pathway">
    <text evidence="2 11">Cofactor biosynthesis; NAD(+) biosynthesis; deamido-NAD(+) from nicotinate D-ribonucleotide: step 1/1.</text>
</comment>
<dbReference type="Pfam" id="PF01467">
    <property type="entry name" value="CTP_transf_like"/>
    <property type="match status" value="1"/>
</dbReference>
<evidence type="ECO:0000256" key="3">
    <source>
        <dbReference type="ARBA" id="ARBA00009014"/>
    </source>
</evidence>
<dbReference type="SUPFAM" id="SSF52374">
    <property type="entry name" value="Nucleotidylyl transferase"/>
    <property type="match status" value="1"/>
</dbReference>
<proteinExistence type="inferred from homology"/>
<organism evidence="13 14">
    <name type="scientific">Legionella lansingensis</name>
    <dbReference type="NCBI Taxonomy" id="45067"/>
    <lineage>
        <taxon>Bacteria</taxon>
        <taxon>Pseudomonadati</taxon>
        <taxon>Pseudomonadota</taxon>
        <taxon>Gammaproteobacteria</taxon>
        <taxon>Legionellales</taxon>
        <taxon>Legionellaceae</taxon>
        <taxon>Legionella</taxon>
    </lineage>
</organism>
<dbReference type="OrthoDB" id="5295945at2"/>
<comment type="similarity">
    <text evidence="3 11">Belongs to the NadD family.</text>
</comment>
<comment type="caution">
    <text evidence="13">The sequence shown here is derived from an EMBL/GenBank/DDBJ whole genome shotgun (WGS) entry which is preliminary data.</text>
</comment>
<dbReference type="CDD" id="cd02165">
    <property type="entry name" value="NMNAT"/>
    <property type="match status" value="1"/>
</dbReference>
<comment type="function">
    <text evidence="1 11">Catalyzes the reversible adenylation of nicotinate mononucleotide (NaMN) to nicotinic acid adenine dinucleotide (NaAD).</text>
</comment>
<sequence length="217" mass="24975">MIGVFMGAFDPIHYGHLTTADLTKQKLNLTKVLFVPQLRSPRTNKTITTSFHHRCNMIKLAIKPCAYFSLDERCEQFKSRSYAIDVLNSLKQETTESLLLLIDTAVFLELPSWYECNKILDIAQVAVMHSTGRYIKTTGLIPSSFDMKKVIKTLPSCASDKFFFIEDDQNFNVDSTNIRNLIGKKIVPNFRLPPEVIRYIQKHNLYTKNKKKVLLPQ</sequence>
<evidence type="ECO:0000256" key="11">
    <source>
        <dbReference type="HAMAP-Rule" id="MF_00244"/>
    </source>
</evidence>
<dbReference type="Proteomes" id="UP000054869">
    <property type="component" value="Unassembled WGS sequence"/>
</dbReference>
<dbReference type="GO" id="GO:0005524">
    <property type="term" value="F:ATP binding"/>
    <property type="evidence" value="ECO:0007669"/>
    <property type="project" value="UniProtKB-KW"/>
</dbReference>
<evidence type="ECO:0000313" key="14">
    <source>
        <dbReference type="Proteomes" id="UP000054869"/>
    </source>
</evidence>
<evidence type="ECO:0000256" key="4">
    <source>
        <dbReference type="ARBA" id="ARBA00022642"/>
    </source>
</evidence>
<dbReference type="STRING" id="45067.Llan_1976"/>
<keyword evidence="5 11" id="KW-0808">Transferase</keyword>